<dbReference type="PANTHER" id="PTHR43792:SF8">
    <property type="entry name" value="[RIBOSOMAL PROTEIN US5]-ALANINE N-ACETYLTRANSFERASE"/>
    <property type="match status" value="1"/>
</dbReference>
<reference evidence="6" key="1">
    <citation type="journal article" date="2019" name="Int. J. Syst. Evol. Microbiol.">
        <title>The Global Catalogue of Microorganisms (GCM) 10K type strain sequencing project: providing services to taxonomists for standard genome sequencing and annotation.</title>
        <authorList>
            <consortium name="The Broad Institute Genomics Platform"/>
            <consortium name="The Broad Institute Genome Sequencing Center for Infectious Disease"/>
            <person name="Wu L."/>
            <person name="Ma J."/>
        </authorList>
    </citation>
    <scope>NUCLEOTIDE SEQUENCE [LARGE SCALE GENOMIC DNA]</scope>
    <source>
        <strain evidence="6">KCTC 12861</strain>
    </source>
</reference>
<dbReference type="EMBL" id="BMXE01000007">
    <property type="protein sequence ID" value="GHB43360.1"/>
    <property type="molecule type" value="Genomic_DNA"/>
</dbReference>
<keyword evidence="1" id="KW-0808">Transferase</keyword>
<dbReference type="SUPFAM" id="SSF55729">
    <property type="entry name" value="Acyl-CoA N-acyltransferases (Nat)"/>
    <property type="match status" value="1"/>
</dbReference>
<evidence type="ECO:0000256" key="2">
    <source>
        <dbReference type="ARBA" id="ARBA00023315"/>
    </source>
</evidence>
<dbReference type="RefSeq" id="WP_189438182.1">
    <property type="nucleotide sequence ID" value="NZ_BMXE01000007.1"/>
</dbReference>
<evidence type="ECO:0000313" key="6">
    <source>
        <dbReference type="Proteomes" id="UP000637980"/>
    </source>
</evidence>
<dbReference type="Gene3D" id="3.40.630.30">
    <property type="match status" value="1"/>
</dbReference>
<dbReference type="InterPro" id="IPR000182">
    <property type="entry name" value="GNAT_dom"/>
</dbReference>
<keyword evidence="6" id="KW-1185">Reference proteome</keyword>
<gene>
    <name evidence="5" type="ORF">GCM10007094_35980</name>
</gene>
<name>A0ABQ3ENM7_9HYPH</name>
<dbReference type="PANTHER" id="PTHR43792">
    <property type="entry name" value="GNAT FAMILY, PUTATIVE (AFU_ORTHOLOGUE AFUA_3G00765)-RELATED-RELATED"/>
    <property type="match status" value="1"/>
</dbReference>
<organism evidence="5 6">
    <name type="scientific">Pseudovibrio japonicus</name>
    <dbReference type="NCBI Taxonomy" id="366534"/>
    <lineage>
        <taxon>Bacteria</taxon>
        <taxon>Pseudomonadati</taxon>
        <taxon>Pseudomonadota</taxon>
        <taxon>Alphaproteobacteria</taxon>
        <taxon>Hyphomicrobiales</taxon>
        <taxon>Stappiaceae</taxon>
        <taxon>Pseudovibrio</taxon>
    </lineage>
</organism>
<dbReference type="InterPro" id="IPR051531">
    <property type="entry name" value="N-acetyltransferase"/>
</dbReference>
<dbReference type="Pfam" id="PF13302">
    <property type="entry name" value="Acetyltransf_3"/>
    <property type="match status" value="1"/>
</dbReference>
<evidence type="ECO:0000256" key="1">
    <source>
        <dbReference type="ARBA" id="ARBA00022679"/>
    </source>
</evidence>
<keyword evidence="2" id="KW-0012">Acyltransferase</keyword>
<proteinExistence type="inferred from homology"/>
<sequence>MNTSNQLALPPIALREISEEDAFDVLQFESSNSTFFEQWVPARSPEYFEETSLRQVIRDLMADPDRFYLVRSHSNELVGRINLRNLGKAPHDTAELGYRVGEKHQGKGYAKASVLAIVEQTRAERTLTYLEAFAADNNPASSNVLLACGFQWDKAGTKTVQHNSNPLTLHHFVLTL</sequence>
<comment type="similarity">
    <text evidence="3">Belongs to the acetyltransferase family. RimJ subfamily.</text>
</comment>
<feature type="domain" description="N-acetyltransferase" evidence="4">
    <location>
        <begin position="12"/>
        <end position="176"/>
    </location>
</feature>
<evidence type="ECO:0000259" key="4">
    <source>
        <dbReference type="PROSITE" id="PS51186"/>
    </source>
</evidence>
<dbReference type="InterPro" id="IPR016181">
    <property type="entry name" value="Acyl_CoA_acyltransferase"/>
</dbReference>
<dbReference type="Proteomes" id="UP000637980">
    <property type="component" value="Unassembled WGS sequence"/>
</dbReference>
<accession>A0ABQ3ENM7</accession>
<evidence type="ECO:0000313" key="5">
    <source>
        <dbReference type="EMBL" id="GHB43360.1"/>
    </source>
</evidence>
<evidence type="ECO:0000256" key="3">
    <source>
        <dbReference type="ARBA" id="ARBA00038502"/>
    </source>
</evidence>
<dbReference type="PROSITE" id="PS51186">
    <property type="entry name" value="GNAT"/>
    <property type="match status" value="1"/>
</dbReference>
<protein>
    <submittedName>
        <fullName evidence="5">N-acetyltransferase</fullName>
    </submittedName>
</protein>
<comment type="caution">
    <text evidence="5">The sequence shown here is derived from an EMBL/GenBank/DDBJ whole genome shotgun (WGS) entry which is preliminary data.</text>
</comment>